<dbReference type="Pfam" id="PF06013">
    <property type="entry name" value="WXG100"/>
    <property type="match status" value="1"/>
</dbReference>
<comment type="caution">
    <text evidence="1">The sequence shown here is derived from an EMBL/GenBank/DDBJ whole genome shotgun (WGS) entry which is preliminary data.</text>
</comment>
<reference evidence="1 2" key="1">
    <citation type="journal article" date="2021" name="ISME Commun">
        <title>Automated analysis of genomic sequences facilitates high-throughput and comprehensive description of bacteria.</title>
        <authorList>
            <person name="Hitch T.C.A."/>
        </authorList>
    </citation>
    <scope>NUCLEOTIDE SEQUENCE [LARGE SCALE GENOMIC DNA]</scope>
    <source>
        <strain evidence="1 2">Sanger_31</strain>
    </source>
</reference>
<dbReference type="AlphaFoldDB" id="A0AAE3IKH9"/>
<gene>
    <name evidence="1" type="ORF">OCV57_09255</name>
</gene>
<dbReference type="Proteomes" id="UP001208131">
    <property type="component" value="Unassembled WGS sequence"/>
</dbReference>
<protein>
    <submittedName>
        <fullName evidence="1">WXG100 family type VII secretion target</fullName>
    </submittedName>
</protein>
<organism evidence="1 2">
    <name type="scientific">Hominimerdicola aceti</name>
    <dbReference type="NCBI Taxonomy" id="2981726"/>
    <lineage>
        <taxon>Bacteria</taxon>
        <taxon>Bacillati</taxon>
        <taxon>Bacillota</taxon>
        <taxon>Clostridia</taxon>
        <taxon>Eubacteriales</taxon>
        <taxon>Oscillospiraceae</taxon>
        <taxon>Hominimerdicola</taxon>
    </lineage>
</organism>
<sequence>MAMGSTGTVNVTPEMIRSALSAINQYETTVKSLYSKLDSTMSELIPGNFSGSAAQGFKQFFDENITKLADANDESTGVSQIIKLLREIVNGISDAIPKDGDGLDDQLAEQNTKAMGGN</sequence>
<dbReference type="RefSeq" id="WP_267301287.1">
    <property type="nucleotide sequence ID" value="NZ_JAOQJZ010000008.1"/>
</dbReference>
<evidence type="ECO:0000313" key="2">
    <source>
        <dbReference type="Proteomes" id="UP001208131"/>
    </source>
</evidence>
<dbReference type="InterPro" id="IPR036689">
    <property type="entry name" value="ESAT-6-like_sf"/>
</dbReference>
<dbReference type="SUPFAM" id="SSF140453">
    <property type="entry name" value="EsxAB dimer-like"/>
    <property type="match status" value="1"/>
</dbReference>
<dbReference type="EMBL" id="JAOQJZ010000008">
    <property type="protein sequence ID" value="MCU6706112.1"/>
    <property type="molecule type" value="Genomic_DNA"/>
</dbReference>
<dbReference type="InterPro" id="IPR010310">
    <property type="entry name" value="T7SS_ESAT-6-like"/>
</dbReference>
<proteinExistence type="predicted"/>
<accession>A0AAE3IKH9</accession>
<name>A0AAE3IKH9_9FIRM</name>
<dbReference type="Gene3D" id="1.10.287.1060">
    <property type="entry name" value="ESAT-6-like"/>
    <property type="match status" value="1"/>
</dbReference>
<keyword evidence="2" id="KW-1185">Reference proteome</keyword>
<evidence type="ECO:0000313" key="1">
    <source>
        <dbReference type="EMBL" id="MCU6706112.1"/>
    </source>
</evidence>